<proteinExistence type="predicted"/>
<keyword evidence="3" id="KW-1185">Reference proteome</keyword>
<dbReference type="InterPro" id="IPR001763">
    <property type="entry name" value="Rhodanese-like_dom"/>
</dbReference>
<name>A0ABW8YRK9_9FLAO</name>
<gene>
    <name evidence="2" type="ORF">ABS766_00685</name>
</gene>
<dbReference type="PROSITE" id="PS50206">
    <property type="entry name" value="RHODANESE_3"/>
    <property type="match status" value="1"/>
</dbReference>
<dbReference type="CDD" id="cd00158">
    <property type="entry name" value="RHOD"/>
    <property type="match status" value="1"/>
</dbReference>
<evidence type="ECO:0000259" key="1">
    <source>
        <dbReference type="PROSITE" id="PS50206"/>
    </source>
</evidence>
<evidence type="ECO:0000313" key="2">
    <source>
        <dbReference type="EMBL" id="MFL9842921.1"/>
    </source>
</evidence>
<dbReference type="InterPro" id="IPR036873">
    <property type="entry name" value="Rhodanese-like_dom_sf"/>
</dbReference>
<evidence type="ECO:0000313" key="3">
    <source>
        <dbReference type="Proteomes" id="UP001629156"/>
    </source>
</evidence>
<dbReference type="InterPro" id="IPR050229">
    <property type="entry name" value="GlpE_sulfurtransferase"/>
</dbReference>
<reference evidence="2 3" key="1">
    <citation type="submission" date="2024-06" db="EMBL/GenBank/DDBJ databases">
        <authorList>
            <person name="Kaempfer P."/>
            <person name="Viver T."/>
        </authorList>
    </citation>
    <scope>NUCLEOTIDE SEQUENCE [LARGE SCALE GENOMIC DNA]</scope>
    <source>
        <strain evidence="2 3">ST-119</strain>
    </source>
</reference>
<sequence>MDISQKQWWEGTQEDNNSAILDVRTPEEWEEGIIPGALLINIYSGQGFVDALEDLDKEKSYYVYCRSGARSAQACNVMQQLGFNTVYNLTGGILQWDGPVVQPKDE</sequence>
<dbReference type="Gene3D" id="3.40.250.10">
    <property type="entry name" value="Rhodanese-like domain"/>
    <property type="match status" value="1"/>
</dbReference>
<dbReference type="SMART" id="SM00450">
    <property type="entry name" value="RHOD"/>
    <property type="match status" value="1"/>
</dbReference>
<dbReference type="PANTHER" id="PTHR43031">
    <property type="entry name" value="FAD-DEPENDENT OXIDOREDUCTASE"/>
    <property type="match status" value="1"/>
</dbReference>
<dbReference type="Pfam" id="PF00581">
    <property type="entry name" value="Rhodanese"/>
    <property type="match status" value="1"/>
</dbReference>
<organism evidence="2 3">
    <name type="scientific">Flavobacterium rhizosphaerae</name>
    <dbReference type="NCBI Taxonomy" id="3163298"/>
    <lineage>
        <taxon>Bacteria</taxon>
        <taxon>Pseudomonadati</taxon>
        <taxon>Bacteroidota</taxon>
        <taxon>Flavobacteriia</taxon>
        <taxon>Flavobacteriales</taxon>
        <taxon>Flavobacteriaceae</taxon>
        <taxon>Flavobacterium</taxon>
    </lineage>
</organism>
<protein>
    <submittedName>
        <fullName evidence="2">Rhodanese-like domain-containing protein</fullName>
    </submittedName>
</protein>
<dbReference type="Proteomes" id="UP001629156">
    <property type="component" value="Unassembled WGS sequence"/>
</dbReference>
<dbReference type="RefSeq" id="WP_408083149.1">
    <property type="nucleotide sequence ID" value="NZ_JBELPZ010000001.1"/>
</dbReference>
<dbReference type="PANTHER" id="PTHR43031:SF1">
    <property type="entry name" value="PYRIDINE NUCLEOTIDE-DISULPHIDE OXIDOREDUCTASE"/>
    <property type="match status" value="1"/>
</dbReference>
<comment type="caution">
    <text evidence="2">The sequence shown here is derived from an EMBL/GenBank/DDBJ whole genome shotgun (WGS) entry which is preliminary data.</text>
</comment>
<dbReference type="SUPFAM" id="SSF52821">
    <property type="entry name" value="Rhodanese/Cell cycle control phosphatase"/>
    <property type="match status" value="1"/>
</dbReference>
<accession>A0ABW8YRK9</accession>
<dbReference type="EMBL" id="JBELPZ010000001">
    <property type="protein sequence ID" value="MFL9842921.1"/>
    <property type="molecule type" value="Genomic_DNA"/>
</dbReference>
<feature type="domain" description="Rhodanese" evidence="1">
    <location>
        <begin position="14"/>
        <end position="102"/>
    </location>
</feature>